<accession>A0ABW9JCE9</accession>
<sequence length="199" mass="23091">MIYEDIAKNIIELKNADLALRDELIQRGRLSEGYDEEMKALHNRNAIALNAIINYIGYPTITKVGKEASEAAWLVIQHAIEQPQFMKRCVQLLQTAVHENEADPKSLAYLTDRIAVFEGKPQSYGTQFDWDENGDLSPNAFDNLLEVNKRRKMLGLNTLEEQTELIRRNARNENQYAPKNFEERKREIEVWKKSVGWIK</sequence>
<dbReference type="Pfam" id="PF20329">
    <property type="entry name" value="DUF6624"/>
    <property type="match status" value="1"/>
</dbReference>
<organism evidence="1 2">
    <name type="scientific">Pedobacter ureilyticus</name>
    <dbReference type="NCBI Taxonomy" id="1393051"/>
    <lineage>
        <taxon>Bacteria</taxon>
        <taxon>Pseudomonadati</taxon>
        <taxon>Bacteroidota</taxon>
        <taxon>Sphingobacteriia</taxon>
        <taxon>Sphingobacteriales</taxon>
        <taxon>Sphingobacteriaceae</taxon>
        <taxon>Pedobacter</taxon>
    </lineage>
</organism>
<protein>
    <submittedName>
        <fullName evidence="1">DUF6624 domain-containing protein</fullName>
    </submittedName>
</protein>
<evidence type="ECO:0000313" key="1">
    <source>
        <dbReference type="EMBL" id="MFN0257483.1"/>
    </source>
</evidence>
<dbReference type="EMBL" id="SSHJ02000009">
    <property type="protein sequence ID" value="MFN0257483.1"/>
    <property type="molecule type" value="Genomic_DNA"/>
</dbReference>
<name>A0ABW9JCE9_9SPHI</name>
<reference evidence="1 2" key="1">
    <citation type="submission" date="2024-12" db="EMBL/GenBank/DDBJ databases">
        <authorList>
            <person name="Hu S."/>
        </authorList>
    </citation>
    <scope>NUCLEOTIDE SEQUENCE [LARGE SCALE GENOMIC DNA]</scope>
    <source>
        <strain evidence="1 2">THG-T11</strain>
    </source>
</reference>
<dbReference type="Proteomes" id="UP001517247">
    <property type="component" value="Unassembled WGS sequence"/>
</dbReference>
<gene>
    <name evidence="1" type="ORF">E6A44_017985</name>
</gene>
<keyword evidence="2" id="KW-1185">Reference proteome</keyword>
<dbReference type="RefSeq" id="WP_138724565.1">
    <property type="nucleotide sequence ID" value="NZ_SSHJ02000009.1"/>
</dbReference>
<proteinExistence type="predicted"/>
<comment type="caution">
    <text evidence="1">The sequence shown here is derived from an EMBL/GenBank/DDBJ whole genome shotgun (WGS) entry which is preliminary data.</text>
</comment>
<evidence type="ECO:0000313" key="2">
    <source>
        <dbReference type="Proteomes" id="UP001517247"/>
    </source>
</evidence>
<dbReference type="InterPro" id="IPR046732">
    <property type="entry name" value="DUF6624"/>
</dbReference>